<dbReference type="InterPro" id="IPR007685">
    <property type="entry name" value="RelA_SpoT"/>
</dbReference>
<protein>
    <recommendedName>
        <fullName evidence="1">RelA/SpoT domain-containing protein</fullName>
    </recommendedName>
</protein>
<dbReference type="AlphaFoldDB" id="A0A511N853"/>
<dbReference type="OrthoDB" id="4317910at2"/>
<dbReference type="Pfam" id="PF04607">
    <property type="entry name" value="RelA_SpoT"/>
    <property type="match status" value="1"/>
</dbReference>
<organism evidence="2 3">
    <name type="scientific">Deinococcus cellulosilyticus (strain DSM 18568 / NBRC 106333 / KACC 11606 / 5516J-15)</name>
    <dbReference type="NCBI Taxonomy" id="1223518"/>
    <lineage>
        <taxon>Bacteria</taxon>
        <taxon>Thermotogati</taxon>
        <taxon>Deinococcota</taxon>
        <taxon>Deinococci</taxon>
        <taxon>Deinococcales</taxon>
        <taxon>Deinococcaceae</taxon>
        <taxon>Deinococcus</taxon>
    </lineage>
</organism>
<evidence type="ECO:0000313" key="3">
    <source>
        <dbReference type="Proteomes" id="UP000321306"/>
    </source>
</evidence>
<reference evidence="2 3" key="1">
    <citation type="submission" date="2019-07" db="EMBL/GenBank/DDBJ databases">
        <title>Whole genome shotgun sequence of Deinococcus cellulosilyticus NBRC 106333.</title>
        <authorList>
            <person name="Hosoyama A."/>
            <person name="Uohara A."/>
            <person name="Ohji S."/>
            <person name="Ichikawa N."/>
        </authorList>
    </citation>
    <scope>NUCLEOTIDE SEQUENCE [LARGE SCALE GENOMIC DNA]</scope>
    <source>
        <strain evidence="2 3">NBRC 106333</strain>
    </source>
</reference>
<accession>A0A511N853</accession>
<dbReference type="EMBL" id="BJXB01000023">
    <property type="protein sequence ID" value="GEM48656.1"/>
    <property type="molecule type" value="Genomic_DNA"/>
</dbReference>
<dbReference type="SUPFAM" id="SSF81301">
    <property type="entry name" value="Nucleotidyltransferase"/>
    <property type="match status" value="1"/>
</dbReference>
<comment type="caution">
    <text evidence="2">The sequence shown here is derived from an EMBL/GenBank/DDBJ whole genome shotgun (WGS) entry which is preliminary data.</text>
</comment>
<proteinExistence type="predicted"/>
<evidence type="ECO:0000259" key="1">
    <source>
        <dbReference type="Pfam" id="PF04607"/>
    </source>
</evidence>
<dbReference type="Proteomes" id="UP000321306">
    <property type="component" value="Unassembled WGS sequence"/>
</dbReference>
<gene>
    <name evidence="2" type="ORF">DC3_42910</name>
</gene>
<dbReference type="GO" id="GO:0015969">
    <property type="term" value="P:guanosine tetraphosphate metabolic process"/>
    <property type="evidence" value="ECO:0007669"/>
    <property type="project" value="InterPro"/>
</dbReference>
<keyword evidence="3" id="KW-1185">Reference proteome</keyword>
<evidence type="ECO:0000313" key="2">
    <source>
        <dbReference type="EMBL" id="GEM48656.1"/>
    </source>
</evidence>
<feature type="domain" description="RelA/SpoT" evidence="1">
    <location>
        <begin position="122"/>
        <end position="230"/>
    </location>
</feature>
<dbReference type="InterPro" id="IPR043519">
    <property type="entry name" value="NT_sf"/>
</dbReference>
<dbReference type="Gene3D" id="3.30.460.10">
    <property type="entry name" value="Beta Polymerase, domain 2"/>
    <property type="match status" value="1"/>
</dbReference>
<name>A0A511N853_DEIC1</name>
<sequence length="282" mass="32540">MDQRLYVIAKPAVFAKARRSPKHNPNTTRRLVVRKDGVTQAYWVGVGEHVADKLKRGLRVWQVAISLRASRIIPSETPRQPVPLQTMEAAREYAGEAHRELVPLTERLAKATGGKAEPRESLKSEERIQRKLDMEYQGDFTRVVDISGSRIIYKTLNKLYKGLAYMLEAPELQGRIVRFKDRFAHPAPSGYRDILMNLKMSNGAIVEMRLEIEAFNKAAKEEHNYYKESEMLLYQLEIEHRAPTFDEAKRLRWLSAKAKEIYAEAWKDVIIRNYKGVQDADS</sequence>